<dbReference type="PANTHER" id="PTHR14270:SF0">
    <property type="entry name" value="NONSENSE-MEDIATED MRNA DECAY FACTOR SMG9"/>
    <property type="match status" value="1"/>
</dbReference>
<evidence type="ECO:0000313" key="2">
    <source>
        <dbReference type="EMBL" id="CAI9288112.1"/>
    </source>
</evidence>
<name>A0AA35ZA91_LACSI</name>
<sequence>MAAISGGSSSSNSNASSSAFSHQAPKILLAKPTLVITAKYNREPGDGGGGGDPDDDSSSLRSCLPSIGFLNLLSDSWDFHTDRFLPGIGKSTIMNEIYGFDATSPGSLAFFPFFIYIYTHICDFN</sequence>
<dbReference type="EMBL" id="OX465081">
    <property type="protein sequence ID" value="CAI9288112.1"/>
    <property type="molecule type" value="Genomic_DNA"/>
</dbReference>
<dbReference type="PANTHER" id="PTHR14270">
    <property type="entry name" value="NONSENSE-MEDIATED MRNA DECAY FACTOR SMG9"/>
    <property type="match status" value="1"/>
</dbReference>
<proteinExistence type="predicted"/>
<dbReference type="AlphaFoldDB" id="A0AA35ZA91"/>
<gene>
    <name evidence="2" type="ORF">LSALG_LOCUS27434</name>
</gene>
<evidence type="ECO:0000313" key="3">
    <source>
        <dbReference type="Proteomes" id="UP001177003"/>
    </source>
</evidence>
<accession>A0AA35ZA91</accession>
<protein>
    <submittedName>
        <fullName evidence="2">Uncharacterized protein</fullName>
    </submittedName>
</protein>
<dbReference type="InterPro" id="IPR039177">
    <property type="entry name" value="SMG9"/>
</dbReference>
<feature type="region of interest" description="Disordered" evidence="1">
    <location>
        <begin position="40"/>
        <end position="59"/>
    </location>
</feature>
<organism evidence="2 3">
    <name type="scientific">Lactuca saligna</name>
    <name type="common">Willowleaf lettuce</name>
    <dbReference type="NCBI Taxonomy" id="75948"/>
    <lineage>
        <taxon>Eukaryota</taxon>
        <taxon>Viridiplantae</taxon>
        <taxon>Streptophyta</taxon>
        <taxon>Embryophyta</taxon>
        <taxon>Tracheophyta</taxon>
        <taxon>Spermatophyta</taxon>
        <taxon>Magnoliopsida</taxon>
        <taxon>eudicotyledons</taxon>
        <taxon>Gunneridae</taxon>
        <taxon>Pentapetalae</taxon>
        <taxon>asterids</taxon>
        <taxon>campanulids</taxon>
        <taxon>Asterales</taxon>
        <taxon>Asteraceae</taxon>
        <taxon>Cichorioideae</taxon>
        <taxon>Cichorieae</taxon>
        <taxon>Lactucinae</taxon>
        <taxon>Lactuca</taxon>
    </lineage>
</organism>
<keyword evidence="3" id="KW-1185">Reference proteome</keyword>
<dbReference type="Proteomes" id="UP001177003">
    <property type="component" value="Chromosome 5"/>
</dbReference>
<evidence type="ECO:0000256" key="1">
    <source>
        <dbReference type="SAM" id="MobiDB-lite"/>
    </source>
</evidence>
<reference evidence="2" key="1">
    <citation type="submission" date="2023-04" db="EMBL/GenBank/DDBJ databases">
        <authorList>
            <person name="Vijverberg K."/>
            <person name="Xiong W."/>
            <person name="Schranz E."/>
        </authorList>
    </citation>
    <scope>NUCLEOTIDE SEQUENCE</scope>
</reference>
<dbReference type="GO" id="GO:0000184">
    <property type="term" value="P:nuclear-transcribed mRNA catabolic process, nonsense-mediated decay"/>
    <property type="evidence" value="ECO:0007669"/>
    <property type="project" value="InterPro"/>
</dbReference>